<evidence type="ECO:0000313" key="6">
    <source>
        <dbReference type="Proteomes" id="UP000184520"/>
    </source>
</evidence>
<feature type="domain" description="Carbohydrate kinase PfkB" evidence="4">
    <location>
        <begin position="2"/>
        <end position="293"/>
    </location>
</feature>
<dbReference type="InterPro" id="IPR029056">
    <property type="entry name" value="Ribokinase-like"/>
</dbReference>
<dbReference type="Pfam" id="PF00294">
    <property type="entry name" value="PfkB"/>
    <property type="match status" value="1"/>
</dbReference>
<dbReference type="PANTHER" id="PTHR43085:SF15">
    <property type="entry name" value="2-DEHYDRO-3-DEOXYGLUCONOKINASE"/>
    <property type="match status" value="1"/>
</dbReference>
<dbReference type="InterPro" id="IPR002173">
    <property type="entry name" value="Carboh/pur_kinase_PfkB_CS"/>
</dbReference>
<dbReference type="Proteomes" id="UP000184520">
    <property type="component" value="Unassembled WGS sequence"/>
</dbReference>
<keyword evidence="6" id="KW-1185">Reference proteome</keyword>
<dbReference type="Gene3D" id="3.40.1190.20">
    <property type="match status" value="1"/>
</dbReference>
<keyword evidence="2" id="KW-0808">Transferase</keyword>
<evidence type="ECO:0000256" key="3">
    <source>
        <dbReference type="ARBA" id="ARBA00022777"/>
    </source>
</evidence>
<keyword evidence="3 5" id="KW-0418">Kinase</keyword>
<accession>A0A1M5FGL4</accession>
<dbReference type="PROSITE" id="PS00584">
    <property type="entry name" value="PFKB_KINASES_2"/>
    <property type="match status" value="1"/>
</dbReference>
<proteinExistence type="inferred from homology"/>
<evidence type="ECO:0000256" key="2">
    <source>
        <dbReference type="ARBA" id="ARBA00022679"/>
    </source>
</evidence>
<dbReference type="GO" id="GO:0005829">
    <property type="term" value="C:cytosol"/>
    <property type="evidence" value="ECO:0007669"/>
    <property type="project" value="TreeGrafter"/>
</dbReference>
<dbReference type="SUPFAM" id="SSF53613">
    <property type="entry name" value="Ribokinase-like"/>
    <property type="match status" value="1"/>
</dbReference>
<dbReference type="AlphaFoldDB" id="A0A1M5FGL4"/>
<dbReference type="GO" id="GO:0006974">
    <property type="term" value="P:DNA damage response"/>
    <property type="evidence" value="ECO:0007669"/>
    <property type="project" value="TreeGrafter"/>
</dbReference>
<dbReference type="EMBL" id="FQWD01000001">
    <property type="protein sequence ID" value="SHF90291.1"/>
    <property type="molecule type" value="Genomic_DNA"/>
</dbReference>
<organism evidence="5 6">
    <name type="scientific">Marisediminitalea aggregata</name>
    <dbReference type="NCBI Taxonomy" id="634436"/>
    <lineage>
        <taxon>Bacteria</taxon>
        <taxon>Pseudomonadati</taxon>
        <taxon>Pseudomonadota</taxon>
        <taxon>Gammaproteobacteria</taxon>
        <taxon>Alteromonadales</taxon>
        <taxon>Alteromonadaceae</taxon>
        <taxon>Marisediminitalea</taxon>
    </lineage>
</organism>
<dbReference type="InterPro" id="IPR050306">
    <property type="entry name" value="PfkB_Carbo_kinase"/>
</dbReference>
<dbReference type="GO" id="GO:0019698">
    <property type="term" value="P:D-galacturonate catabolic process"/>
    <property type="evidence" value="ECO:0007669"/>
    <property type="project" value="TreeGrafter"/>
</dbReference>
<dbReference type="InterPro" id="IPR011611">
    <property type="entry name" value="PfkB_dom"/>
</dbReference>
<dbReference type="GO" id="GO:0008673">
    <property type="term" value="F:2-dehydro-3-deoxygluconokinase activity"/>
    <property type="evidence" value="ECO:0007669"/>
    <property type="project" value="TreeGrafter"/>
</dbReference>
<name>A0A1M5FGL4_9ALTE</name>
<dbReference type="STRING" id="634436.SAMN05216361_0820"/>
<gene>
    <name evidence="5" type="ORF">SAMN05216361_0820</name>
</gene>
<dbReference type="OrthoDB" id="9776822at2"/>
<evidence type="ECO:0000313" key="5">
    <source>
        <dbReference type="EMBL" id="SHF90291.1"/>
    </source>
</evidence>
<evidence type="ECO:0000259" key="4">
    <source>
        <dbReference type="Pfam" id="PF00294"/>
    </source>
</evidence>
<dbReference type="CDD" id="cd01166">
    <property type="entry name" value="KdgK"/>
    <property type="match status" value="1"/>
</dbReference>
<comment type="similarity">
    <text evidence="1">Belongs to the carbohydrate kinase PfkB family.</text>
</comment>
<sequence>MPSCLIIGECMVELSPLDANTLNKRFAGDTFNTAVYLKRNLPDCVVTYVTAVGADALSQQMLDVMQLEGLDTRYVAKSQTHTVGMYLVTTDASGERSFAYWRNNSAARNVMALVTLPETCFDVVYVSGITVAILDVPQREQLLRALASYRERGATIVFDPNYRPLLWSSIQEARDWTTRFYAACDIAFPGGDDHAALYLHKDEGAIVGFLQSMNIGEIVLKRGADNVEIYRNNEHVSVAVTPVQTVVDTTSAGDAFIGGYLAAKLAGFTSADAAAMGAEVAGVVIGAKGAIVPADYYQSRLANRTHRNALGEVLPVE</sequence>
<dbReference type="PANTHER" id="PTHR43085">
    <property type="entry name" value="HEXOKINASE FAMILY MEMBER"/>
    <property type="match status" value="1"/>
</dbReference>
<evidence type="ECO:0000256" key="1">
    <source>
        <dbReference type="ARBA" id="ARBA00010688"/>
    </source>
</evidence>
<dbReference type="GO" id="GO:0042840">
    <property type="term" value="P:D-glucuronate catabolic process"/>
    <property type="evidence" value="ECO:0007669"/>
    <property type="project" value="TreeGrafter"/>
</dbReference>
<protein>
    <submittedName>
        <fullName evidence="5">2-dehydro-3-deoxygluconokinase</fullName>
    </submittedName>
</protein>
<reference evidence="6" key="1">
    <citation type="submission" date="2016-11" db="EMBL/GenBank/DDBJ databases">
        <authorList>
            <person name="Varghese N."/>
            <person name="Submissions S."/>
        </authorList>
    </citation>
    <scope>NUCLEOTIDE SEQUENCE [LARGE SCALE GENOMIC DNA]</scope>
    <source>
        <strain evidence="6">CGMCC 1.8995</strain>
    </source>
</reference>
<dbReference type="RefSeq" id="WP_073318118.1">
    <property type="nucleotide sequence ID" value="NZ_FQWD01000001.1"/>
</dbReference>